<dbReference type="PANTHER" id="PTHR24379">
    <property type="entry name" value="KRAB AND ZINC FINGER DOMAIN-CONTAINING"/>
    <property type="match status" value="1"/>
</dbReference>
<evidence type="ECO:0000256" key="2">
    <source>
        <dbReference type="ARBA" id="ARBA00022737"/>
    </source>
</evidence>
<evidence type="ECO:0000256" key="3">
    <source>
        <dbReference type="ARBA" id="ARBA00022771"/>
    </source>
</evidence>
<dbReference type="GeneTree" id="ENSGT00940000160595"/>
<organism evidence="7 8">
    <name type="scientific">Xiphophorus maculatus</name>
    <name type="common">Southern platyfish</name>
    <name type="synonym">Platypoecilus maculatus</name>
    <dbReference type="NCBI Taxonomy" id="8083"/>
    <lineage>
        <taxon>Eukaryota</taxon>
        <taxon>Metazoa</taxon>
        <taxon>Chordata</taxon>
        <taxon>Craniata</taxon>
        <taxon>Vertebrata</taxon>
        <taxon>Euteleostomi</taxon>
        <taxon>Actinopterygii</taxon>
        <taxon>Neopterygii</taxon>
        <taxon>Teleostei</taxon>
        <taxon>Neoteleostei</taxon>
        <taxon>Acanthomorphata</taxon>
        <taxon>Ovalentaria</taxon>
        <taxon>Atherinomorphae</taxon>
        <taxon>Cyprinodontiformes</taxon>
        <taxon>Poeciliidae</taxon>
        <taxon>Poeciliinae</taxon>
        <taxon>Xiphophorus</taxon>
    </lineage>
</organism>
<reference evidence="7" key="4">
    <citation type="submission" date="2025-09" db="UniProtKB">
        <authorList>
            <consortium name="Ensembl"/>
        </authorList>
    </citation>
    <scope>IDENTIFICATION</scope>
    <source>
        <strain evidence="7">JP 163 A</strain>
    </source>
</reference>
<protein>
    <submittedName>
        <fullName evidence="7">Si:ch211-214e3.5</fullName>
    </submittedName>
</protein>
<dbReference type="eggNOG" id="KOG1721">
    <property type="taxonomic scope" value="Eukaryota"/>
</dbReference>
<reference evidence="8" key="1">
    <citation type="submission" date="2012-01" db="EMBL/GenBank/DDBJ databases">
        <authorList>
            <person name="Walter R."/>
            <person name="Schartl M."/>
            <person name="Warren W."/>
        </authorList>
    </citation>
    <scope>NUCLEOTIDE SEQUENCE [LARGE SCALE GENOMIC DNA]</scope>
    <source>
        <strain evidence="8">JP 163 A</strain>
    </source>
</reference>
<evidence type="ECO:0000256" key="4">
    <source>
        <dbReference type="ARBA" id="ARBA00022833"/>
    </source>
</evidence>
<dbReference type="STRING" id="8083.ENSXMAP00000010890"/>
<evidence type="ECO:0000256" key="1">
    <source>
        <dbReference type="ARBA" id="ARBA00022723"/>
    </source>
</evidence>
<dbReference type="Ensembl" id="ENSXMAT00000010904.2">
    <property type="protein sequence ID" value="ENSXMAP00000010890.2"/>
    <property type="gene ID" value="ENSXMAG00000010871.2"/>
</dbReference>
<dbReference type="PROSITE" id="PS00028">
    <property type="entry name" value="ZINC_FINGER_C2H2_1"/>
    <property type="match status" value="1"/>
</dbReference>
<dbReference type="SMART" id="SM00355">
    <property type="entry name" value="ZnF_C2H2"/>
    <property type="match status" value="7"/>
</dbReference>
<keyword evidence="3 5" id="KW-0863">Zinc-finger</keyword>
<dbReference type="OMA" id="CGRLFNN"/>
<dbReference type="InParanoid" id="M4A8U6"/>
<dbReference type="HOGENOM" id="CLU_005711_0_0_1"/>
<dbReference type="Gene3D" id="3.30.160.60">
    <property type="entry name" value="Classic Zinc Finger"/>
    <property type="match status" value="2"/>
</dbReference>
<evidence type="ECO:0000313" key="8">
    <source>
        <dbReference type="Proteomes" id="UP000002852"/>
    </source>
</evidence>
<dbReference type="PROSITE" id="PS50157">
    <property type="entry name" value="ZINC_FINGER_C2H2_2"/>
    <property type="match status" value="2"/>
</dbReference>
<dbReference type="InterPro" id="IPR013087">
    <property type="entry name" value="Znf_C2H2_type"/>
</dbReference>
<feature type="domain" description="C2H2-type" evidence="6">
    <location>
        <begin position="282"/>
        <end position="310"/>
    </location>
</feature>
<feature type="domain" description="C2H2-type" evidence="6">
    <location>
        <begin position="1363"/>
        <end position="1390"/>
    </location>
</feature>
<proteinExistence type="predicted"/>
<name>M4A8U6_XIPMA</name>
<keyword evidence="4" id="KW-0862">Zinc</keyword>
<evidence type="ECO:0000313" key="7">
    <source>
        <dbReference type="Ensembl" id="ENSXMAP00000010890.2"/>
    </source>
</evidence>
<dbReference type="PANTHER" id="PTHR24379:SF121">
    <property type="entry name" value="C2H2-TYPE DOMAIN-CONTAINING PROTEIN"/>
    <property type="match status" value="1"/>
</dbReference>
<keyword evidence="1" id="KW-0479">Metal-binding</keyword>
<dbReference type="GO" id="GO:0008270">
    <property type="term" value="F:zinc ion binding"/>
    <property type="evidence" value="ECO:0007669"/>
    <property type="project" value="UniProtKB-KW"/>
</dbReference>
<keyword evidence="2" id="KW-0677">Repeat</keyword>
<keyword evidence="8" id="KW-1185">Reference proteome</keyword>
<dbReference type="Proteomes" id="UP000002852">
    <property type="component" value="Unassembled WGS sequence"/>
</dbReference>
<sequence length="1397" mass="155127">MLETFYHSVVAGSIFFAAVCWGSSIRASDSNRLDKIIRKAGSVLGLRLESLETVVERRTLKKVLSIMDNKQHPLHNIVDRQRNLVCKHFREVNDGPLFRNTDESITKDNGSVIRKDDQTVQGRCKIQQRAVFSGKILSFGCSLCKDNLTFSPNDLLKHFRAVHQGSLPTYPCDLCDFVTNEFPALQRHRIEHRNTLVACELCNDNVQYSLLLLTRHYMMCHSINGEFKCDWCEFTTVDAGTFVQHIHHHNESHWKCSKCKHISLNEEDHHNHMKAHSGTFTFTCPICGFGTAESEQLKKHTAAVHKEEAQRKSALKVAEDCGSPTNSSTNTKLYKKIAVSQETQGMSKLNSPPRTVPSENGRLTKQEFPLEEIHHFTDGTLGRKDNRSRNFHNAEHSTSVMLQECENANNSDTGSHPNANGLTVLMVKNKISLPPNCTTKVMGFKIVDGKKHLVLKVIPTAKQNVSSQSHLLMDGVGPLVSNPVISKTMDSIETEQYSECKGSTSKCLAVSPRNGSLLQMDRDDVMAVKVKIEEEETSVCHLNSTPYSDSEQINPSQNRFYSVADEGRHSCESVYTDKGKVAVSGNSDAANFKCDGATYGSEMSNTKMECEDISTCQSPLNAAQKTLLSKTVCRETVKNSRTTEESILTNDFDGLCKKNKDNFATNTLYNDSPHQISLENRDGAFMENGSKICQQIVKRIESSSQLPQPFSVRSRVEGLGTGKGEPQTSNKEVFTFHNYSKEMFSSSPVQSNSQNLLCTGEYSEQTKKAWDPSQFSLRLTEPPEHTAGNTDGDGEVDECIANDNLLSEENGDSVLQDFNIIKIEEDGIPISTKQPETKTSLHSIESFVKEHSNAIITRQLNRERTELSHARNVFLKQAKKPLQILQLPGGKQPVLLRATNIQPTNNKFAMPVQVTATPGFKLLTSSPNPQVSLSCMKQQFNNLSNTTGVMLTPKANIVGISSGNPQATEKGTVLSSVCSGGSTSSNHYFINSSGFKRPVLLSRTLHSPSTNTAAKAQPTCYFVQRSIPSTHNPSKASFKLPGPQLSVNSQPVLAGTFPEKSSTPQTGRQAYLLRYVSPSRSSLFGNKQEAKNRAILSQSSECPGNKVIFKIVSPTAHLNTTPTSSKQPLLLASRPQGQCFLVSANKTCPTSQLISVQNNIHEHPKEPRGSPSVINGNLQPCEANRLLLAPRLVSQRKRHKKTLFDELPANLHKVNRLSNKVLTEKDNILWSPAGKEVERMLRLAPHSTGQQIKYPCRGQPVVVLNHPDADIPEVMNIMKAVNRYKGAVTKVALSQKTVQALAEFSGLVNNCSASSSECVSRPRPVLSSVRERFLLKLKLRKKNKKKYEVVKTLSTCGQASLVFDCWFCGRLFNNQEDWIGHGQRHLMEATRDWNKLF</sequence>
<reference evidence="8" key="2">
    <citation type="journal article" date="2013" name="Nat. Genet.">
        <title>The genome of the platyfish, Xiphophorus maculatus, provides insights into evolutionary adaptation and several complex traits.</title>
        <authorList>
            <person name="Schartl M."/>
            <person name="Walter R.B."/>
            <person name="Shen Y."/>
            <person name="Garcia T."/>
            <person name="Catchen J."/>
            <person name="Amores A."/>
            <person name="Braasch I."/>
            <person name="Chalopin D."/>
            <person name="Volff J.N."/>
            <person name="Lesch K.P."/>
            <person name="Bisazza A."/>
            <person name="Minx P."/>
            <person name="Hillier L."/>
            <person name="Wilson R.K."/>
            <person name="Fuerstenberg S."/>
            <person name="Boore J."/>
            <person name="Searle S."/>
            <person name="Postlethwait J.H."/>
            <person name="Warren W.C."/>
        </authorList>
    </citation>
    <scope>NUCLEOTIDE SEQUENCE [LARGE SCALE GENOMIC DNA]</scope>
    <source>
        <strain evidence="8">JP 163 A</strain>
    </source>
</reference>
<evidence type="ECO:0000256" key="5">
    <source>
        <dbReference type="PROSITE-ProRule" id="PRU00042"/>
    </source>
</evidence>
<reference evidence="7" key="3">
    <citation type="submission" date="2025-08" db="UniProtKB">
        <authorList>
            <consortium name="Ensembl"/>
        </authorList>
    </citation>
    <scope>IDENTIFICATION</scope>
    <source>
        <strain evidence="7">JP 163 A</strain>
    </source>
</reference>
<evidence type="ECO:0000259" key="6">
    <source>
        <dbReference type="PROSITE" id="PS50157"/>
    </source>
</evidence>
<accession>M4A8U6</accession>